<evidence type="ECO:0000256" key="7">
    <source>
        <dbReference type="ARBA" id="ARBA00023065"/>
    </source>
</evidence>
<comment type="caution">
    <text evidence="15">The sequence shown here is derived from an EMBL/GenBank/DDBJ whole genome shotgun (WGS) entry which is preliminary data.</text>
</comment>
<dbReference type="EMBL" id="JAYMYS010000017">
    <property type="protein sequence ID" value="KAK7379680.1"/>
    <property type="molecule type" value="Genomic_DNA"/>
</dbReference>
<keyword evidence="10" id="KW-0325">Glycoprotein</keyword>
<evidence type="ECO:0000256" key="8">
    <source>
        <dbReference type="ARBA" id="ARBA00023136"/>
    </source>
</evidence>
<dbReference type="Gene3D" id="1.10.287.70">
    <property type="match status" value="1"/>
</dbReference>
<evidence type="ECO:0000256" key="3">
    <source>
        <dbReference type="ARBA" id="ARBA00022448"/>
    </source>
</evidence>
<evidence type="ECO:0000313" key="16">
    <source>
        <dbReference type="Proteomes" id="UP001386955"/>
    </source>
</evidence>
<dbReference type="GO" id="GO:0015276">
    <property type="term" value="F:ligand-gated monoatomic ion channel activity"/>
    <property type="evidence" value="ECO:0007669"/>
    <property type="project" value="InterPro"/>
</dbReference>
<feature type="transmembrane region" description="Helical" evidence="13">
    <location>
        <begin position="61"/>
        <end position="80"/>
    </location>
</feature>
<protein>
    <recommendedName>
        <fullName evidence="14">Ionotropic glutamate receptor C-terminal domain-containing protein</fullName>
    </recommendedName>
</protein>
<keyword evidence="16" id="KW-1185">Reference proteome</keyword>
<evidence type="ECO:0000256" key="13">
    <source>
        <dbReference type="SAM" id="Phobius"/>
    </source>
</evidence>
<feature type="transmembrane region" description="Helical" evidence="13">
    <location>
        <begin position="305"/>
        <end position="326"/>
    </location>
</feature>
<name>A0AAN9NUQ6_PSOTE</name>
<evidence type="ECO:0000313" key="15">
    <source>
        <dbReference type="EMBL" id="KAK7379680.1"/>
    </source>
</evidence>
<evidence type="ECO:0000256" key="12">
    <source>
        <dbReference type="ARBA" id="ARBA00023303"/>
    </source>
</evidence>
<dbReference type="SUPFAM" id="SSF53850">
    <property type="entry name" value="Periplasmic binding protein-like II"/>
    <property type="match status" value="1"/>
</dbReference>
<evidence type="ECO:0000256" key="10">
    <source>
        <dbReference type="ARBA" id="ARBA00023180"/>
    </source>
</evidence>
<organism evidence="15 16">
    <name type="scientific">Psophocarpus tetragonolobus</name>
    <name type="common">Winged bean</name>
    <name type="synonym">Dolichos tetragonolobus</name>
    <dbReference type="NCBI Taxonomy" id="3891"/>
    <lineage>
        <taxon>Eukaryota</taxon>
        <taxon>Viridiplantae</taxon>
        <taxon>Streptophyta</taxon>
        <taxon>Embryophyta</taxon>
        <taxon>Tracheophyta</taxon>
        <taxon>Spermatophyta</taxon>
        <taxon>Magnoliopsida</taxon>
        <taxon>eudicotyledons</taxon>
        <taxon>Gunneridae</taxon>
        <taxon>Pentapetalae</taxon>
        <taxon>rosids</taxon>
        <taxon>fabids</taxon>
        <taxon>Fabales</taxon>
        <taxon>Fabaceae</taxon>
        <taxon>Papilionoideae</taxon>
        <taxon>50 kb inversion clade</taxon>
        <taxon>NPAAA clade</taxon>
        <taxon>indigoferoid/millettioid clade</taxon>
        <taxon>Phaseoleae</taxon>
        <taxon>Psophocarpus</taxon>
    </lineage>
</organism>
<evidence type="ECO:0000256" key="4">
    <source>
        <dbReference type="ARBA" id="ARBA00022692"/>
    </source>
</evidence>
<keyword evidence="4 13" id="KW-0812">Transmembrane</keyword>
<dbReference type="InterPro" id="IPR015683">
    <property type="entry name" value="Ionotropic_Glu_rcpt"/>
</dbReference>
<evidence type="ECO:0000259" key="14">
    <source>
        <dbReference type="SMART" id="SM00079"/>
    </source>
</evidence>
<evidence type="ECO:0000256" key="1">
    <source>
        <dbReference type="ARBA" id="ARBA00004141"/>
    </source>
</evidence>
<keyword evidence="8 13" id="KW-0472">Membrane</keyword>
<dbReference type="Proteomes" id="UP001386955">
    <property type="component" value="Unassembled WGS sequence"/>
</dbReference>
<dbReference type="GO" id="GO:0016020">
    <property type="term" value="C:membrane"/>
    <property type="evidence" value="ECO:0007669"/>
    <property type="project" value="UniProtKB-SubCell"/>
</dbReference>
<feature type="domain" description="Ionotropic glutamate receptor C-terminal" evidence="14">
    <location>
        <begin position="1"/>
        <end position="282"/>
    </location>
</feature>
<keyword evidence="3" id="KW-0813">Transport</keyword>
<keyword evidence="9" id="KW-0675">Receptor</keyword>
<keyword evidence="5" id="KW-0732">Signal</keyword>
<dbReference type="Gene3D" id="3.40.190.10">
    <property type="entry name" value="Periplasmic binding protein-like II"/>
    <property type="match status" value="2"/>
</dbReference>
<keyword evidence="12" id="KW-0407">Ion channel</keyword>
<keyword evidence="7" id="KW-0406">Ion transport</keyword>
<comment type="subcellular location">
    <subcellularLocation>
        <location evidence="1">Membrane</location>
        <topology evidence="1">Multi-pass membrane protein</topology>
    </subcellularLocation>
</comment>
<dbReference type="AlphaFoldDB" id="A0AAN9NUQ6"/>
<dbReference type="InterPro" id="IPR001320">
    <property type="entry name" value="Iontro_rcpt_C"/>
</dbReference>
<evidence type="ECO:0000256" key="5">
    <source>
        <dbReference type="ARBA" id="ARBA00022729"/>
    </source>
</evidence>
<dbReference type="PANTHER" id="PTHR18966">
    <property type="entry name" value="IONOTROPIC GLUTAMATE RECEPTOR"/>
    <property type="match status" value="1"/>
</dbReference>
<evidence type="ECO:0000256" key="11">
    <source>
        <dbReference type="ARBA" id="ARBA00023286"/>
    </source>
</evidence>
<reference evidence="15 16" key="1">
    <citation type="submission" date="2024-01" db="EMBL/GenBank/DDBJ databases">
        <title>The genomes of 5 underutilized Papilionoideae crops provide insights into root nodulation and disease resistanc.</title>
        <authorList>
            <person name="Jiang F."/>
        </authorList>
    </citation>
    <scope>NUCLEOTIDE SEQUENCE [LARGE SCALE GENOMIC DNA]</scope>
    <source>
        <strain evidence="15">DUOXIRENSHENG_FW03</strain>
        <tissue evidence="15">Leaves</tissue>
    </source>
</reference>
<keyword evidence="11" id="KW-1071">Ligand-gated ion channel</keyword>
<dbReference type="SMART" id="SM00079">
    <property type="entry name" value="PBPe"/>
    <property type="match status" value="1"/>
</dbReference>
<sequence>MLHLVTIGALDAVVGEITITTHRAKIVDFTQPYIESGLVVVAPIRKMKSSAFAFLRPFTPMMWFVTSMFFLVVGTVVWILERRTNDDFRGPARRQVVTIIWFSFSTLFSTHRESIVSTLGRLVLIIWLFVVLILNSSYTASLTSILTVEQLTSSVKGIESLLASNDPIGFQRGSFAENYLTEELNIRRSRLVPLKSLKEYEKALKDGPANGGVAAIIDERAYMELFLETRCEFSIVGREFTKNGWGFGFPKESPLAIDTSNAILKLSENGELQRIRDKWITRSACSSEGAKQSVDRLELRRFSGLYLLIGVACFFALLCYLTRMVYHFSRHSNRNCEASSCLRSFLFFVNKKEGEDNHKPKARQKEKCCCKVLMHEDRSCNDSSVCVHIENNATS</sequence>
<keyword evidence="6 13" id="KW-1133">Transmembrane helix</keyword>
<accession>A0AAN9NUQ6</accession>
<dbReference type="Pfam" id="PF00060">
    <property type="entry name" value="Lig_chan"/>
    <property type="match status" value="1"/>
</dbReference>
<gene>
    <name evidence="15" type="ORF">VNO78_34369</name>
</gene>
<evidence type="ECO:0000256" key="2">
    <source>
        <dbReference type="ARBA" id="ARBA00008685"/>
    </source>
</evidence>
<evidence type="ECO:0000256" key="9">
    <source>
        <dbReference type="ARBA" id="ARBA00023170"/>
    </source>
</evidence>
<evidence type="ECO:0000256" key="6">
    <source>
        <dbReference type="ARBA" id="ARBA00022989"/>
    </source>
</evidence>
<feature type="transmembrane region" description="Helical" evidence="13">
    <location>
        <begin position="115"/>
        <end position="134"/>
    </location>
</feature>
<comment type="similarity">
    <text evidence="2">Belongs to the glutamate-gated ion channel (TC 1.A.10.1) family.</text>
</comment>
<dbReference type="FunFam" id="3.40.190.10:FF:000175">
    <property type="entry name" value="Glutamate receptor"/>
    <property type="match status" value="1"/>
</dbReference>
<dbReference type="FunFam" id="1.10.287.70:FF:000037">
    <property type="entry name" value="Glutamate receptor"/>
    <property type="match status" value="1"/>
</dbReference>
<proteinExistence type="inferred from homology"/>